<organism evidence="1 2">
    <name type="scientific">Flavobacterium bizetiae</name>
    <dbReference type="NCBI Taxonomy" id="2704140"/>
    <lineage>
        <taxon>Bacteria</taxon>
        <taxon>Pseudomonadati</taxon>
        <taxon>Bacteroidota</taxon>
        <taxon>Flavobacteriia</taxon>
        <taxon>Flavobacteriales</taxon>
        <taxon>Flavobacteriaceae</taxon>
        <taxon>Flavobacterium</taxon>
    </lineage>
</organism>
<proteinExistence type="predicted"/>
<keyword evidence="2" id="KW-1185">Reference proteome</keyword>
<dbReference type="AlphaFoldDB" id="A0A6J4GQR7"/>
<accession>A0A6J4GQR7</accession>
<dbReference type="Proteomes" id="UP000479938">
    <property type="component" value="Unassembled WGS sequence"/>
</dbReference>
<evidence type="ECO:0000313" key="1">
    <source>
        <dbReference type="EMBL" id="CAA9201596.1"/>
    </source>
</evidence>
<dbReference type="EMBL" id="CADCSU010000131">
    <property type="protein sequence ID" value="CAA9201596.1"/>
    <property type="molecule type" value="Genomic_DNA"/>
</dbReference>
<name>A0A6J4GQR7_9FLAO</name>
<evidence type="ECO:0000313" key="2">
    <source>
        <dbReference type="Proteomes" id="UP000479938"/>
    </source>
</evidence>
<gene>
    <name evidence="1" type="ORF">FLA105534_03679</name>
</gene>
<sequence>MSPALFLQPTEVLCFLFHEYKTITLLENNIKYEPLINTRLPKHIWISIK</sequence>
<protein>
    <submittedName>
        <fullName evidence="1">Uncharacterized protein</fullName>
    </submittedName>
</protein>
<dbReference type="RefSeq" id="WP_173972153.1">
    <property type="nucleotide sequence ID" value="NZ_CADCSU010000131.1"/>
</dbReference>
<reference evidence="1 2" key="1">
    <citation type="submission" date="2020-02" db="EMBL/GenBank/DDBJ databases">
        <authorList>
            <person name="Criscuolo A."/>
        </authorList>
    </citation>
    <scope>NUCLEOTIDE SEQUENCE [LARGE SCALE GENOMIC DNA]</scope>
    <source>
        <strain evidence="1">CIP105534</strain>
    </source>
</reference>